<keyword evidence="2" id="KW-0472">Membrane</keyword>
<evidence type="ECO:0008006" key="5">
    <source>
        <dbReference type="Google" id="ProtNLM"/>
    </source>
</evidence>
<reference evidence="3 4" key="1">
    <citation type="submission" date="2017-07" db="EMBL/GenBank/DDBJ databases">
        <authorList>
            <person name="Talla V."/>
            <person name="Backstrom N."/>
        </authorList>
    </citation>
    <scope>NUCLEOTIDE SEQUENCE [LARGE SCALE GENOMIC DNA]</scope>
</reference>
<feature type="compositionally biased region" description="Low complexity" evidence="1">
    <location>
        <begin position="154"/>
        <end position="176"/>
    </location>
</feature>
<name>A0A5E4PNQ1_9NEOP</name>
<organism evidence="3 4">
    <name type="scientific">Leptidea sinapis</name>
    <dbReference type="NCBI Taxonomy" id="189913"/>
    <lineage>
        <taxon>Eukaryota</taxon>
        <taxon>Metazoa</taxon>
        <taxon>Ecdysozoa</taxon>
        <taxon>Arthropoda</taxon>
        <taxon>Hexapoda</taxon>
        <taxon>Insecta</taxon>
        <taxon>Pterygota</taxon>
        <taxon>Neoptera</taxon>
        <taxon>Endopterygota</taxon>
        <taxon>Lepidoptera</taxon>
        <taxon>Glossata</taxon>
        <taxon>Ditrysia</taxon>
        <taxon>Papilionoidea</taxon>
        <taxon>Pieridae</taxon>
        <taxon>Dismorphiinae</taxon>
        <taxon>Leptidea</taxon>
    </lineage>
</organism>
<feature type="compositionally biased region" description="Polar residues" evidence="1">
    <location>
        <begin position="177"/>
        <end position="187"/>
    </location>
</feature>
<keyword evidence="4" id="KW-1185">Reference proteome</keyword>
<evidence type="ECO:0000313" key="4">
    <source>
        <dbReference type="Proteomes" id="UP000324832"/>
    </source>
</evidence>
<protein>
    <recommendedName>
        <fullName evidence="5">MADF domain-containing protein</fullName>
    </recommendedName>
</protein>
<dbReference type="EMBL" id="FZQP02000004">
    <property type="protein sequence ID" value="VVC86600.1"/>
    <property type="molecule type" value="Genomic_DNA"/>
</dbReference>
<sequence>MAYRKVLICMRTAMIEQLAASFGGNKGAAACRKYTRARLRLQLSTIQYQLYIIKEVMYCGVLSEPCLWNIKGKEYHNRDLKRSAYTKLVEKLKTVDPRADKDAVIADSKKSGAGTQEVYKPKLWYYSMLLFLDDQEEPRRSRSNNDDESTDNESPPATQSTQQSPPATQTTSQSTPDTRSITNTLFNRSRPKRNANENLTTQVLQSVQNHFKRPAITNDRFDIYGVNVAAKLRDLTKHQRILAEKIINETLFLAEMENLTISHQGMDSTSVRFNNYGYNVPSPVAHTPSPVGNNPSPVPYQNSNYDFQTHPGSQTILQTPIMQTSQQDQSQQVAHLSDTEVNGPQQGRIEYDHVTRGRKHGHVADLMLTENRCLSVIPELIMITVGFPGLKLNLLLLVQSRFTMVRSMMDTIATMMMPASVARGMK</sequence>
<feature type="transmembrane region" description="Helical" evidence="2">
    <location>
        <begin position="380"/>
        <end position="398"/>
    </location>
</feature>
<evidence type="ECO:0000256" key="2">
    <source>
        <dbReference type="SAM" id="Phobius"/>
    </source>
</evidence>
<dbReference type="PANTHER" id="PTHR21505">
    <property type="entry name" value="MADF DOMAIN-CONTAINING PROTEIN-RELATED"/>
    <property type="match status" value="1"/>
</dbReference>
<dbReference type="AlphaFoldDB" id="A0A5E4PNQ1"/>
<feature type="region of interest" description="Disordered" evidence="1">
    <location>
        <begin position="136"/>
        <end position="198"/>
    </location>
</feature>
<keyword evidence="2" id="KW-1133">Transmembrane helix</keyword>
<keyword evidence="2" id="KW-0812">Transmembrane</keyword>
<evidence type="ECO:0000313" key="3">
    <source>
        <dbReference type="EMBL" id="VVC86600.1"/>
    </source>
</evidence>
<accession>A0A5E4PNQ1</accession>
<proteinExistence type="predicted"/>
<evidence type="ECO:0000256" key="1">
    <source>
        <dbReference type="SAM" id="MobiDB-lite"/>
    </source>
</evidence>
<dbReference type="Proteomes" id="UP000324832">
    <property type="component" value="Unassembled WGS sequence"/>
</dbReference>
<gene>
    <name evidence="3" type="ORF">LSINAPIS_LOCUS389</name>
</gene>
<dbReference type="PANTHER" id="PTHR21505:SF8">
    <property type="entry name" value="DPT-YFP REPRESSOR BY OVEREXPRESSION, ISOFORM D-RELATED"/>
    <property type="match status" value="1"/>
</dbReference>